<dbReference type="AlphaFoldDB" id="A0ABD3G9F0"/>
<name>A0ABD3G9F0_9MARC</name>
<organism evidence="2 3">
    <name type="scientific">Riccia sorocarpa</name>
    <dbReference type="NCBI Taxonomy" id="122646"/>
    <lineage>
        <taxon>Eukaryota</taxon>
        <taxon>Viridiplantae</taxon>
        <taxon>Streptophyta</taxon>
        <taxon>Embryophyta</taxon>
        <taxon>Marchantiophyta</taxon>
        <taxon>Marchantiopsida</taxon>
        <taxon>Marchantiidae</taxon>
        <taxon>Marchantiales</taxon>
        <taxon>Ricciaceae</taxon>
        <taxon>Riccia</taxon>
    </lineage>
</organism>
<protein>
    <submittedName>
        <fullName evidence="2">Uncharacterized protein</fullName>
    </submittedName>
</protein>
<proteinExistence type="predicted"/>
<keyword evidence="3" id="KW-1185">Reference proteome</keyword>
<evidence type="ECO:0000313" key="3">
    <source>
        <dbReference type="Proteomes" id="UP001633002"/>
    </source>
</evidence>
<dbReference type="EMBL" id="JBJQOH010000008">
    <property type="protein sequence ID" value="KAL3675237.1"/>
    <property type="molecule type" value="Genomic_DNA"/>
</dbReference>
<dbReference type="Proteomes" id="UP001633002">
    <property type="component" value="Unassembled WGS sequence"/>
</dbReference>
<evidence type="ECO:0000313" key="2">
    <source>
        <dbReference type="EMBL" id="KAL3675237.1"/>
    </source>
</evidence>
<gene>
    <name evidence="2" type="ORF">R1sor_025185</name>
</gene>
<reference evidence="2 3" key="1">
    <citation type="submission" date="2024-09" db="EMBL/GenBank/DDBJ databases">
        <title>Chromosome-scale assembly of Riccia sorocarpa.</title>
        <authorList>
            <person name="Paukszto L."/>
        </authorList>
    </citation>
    <scope>NUCLEOTIDE SEQUENCE [LARGE SCALE GENOMIC DNA]</scope>
    <source>
        <strain evidence="2">LP-2024</strain>
        <tissue evidence="2">Aerial parts of the thallus</tissue>
    </source>
</reference>
<evidence type="ECO:0000256" key="1">
    <source>
        <dbReference type="SAM" id="MobiDB-lite"/>
    </source>
</evidence>
<sequence length="208" mass="24069">MEGRKTSGGYAAASEPTMAEWQPLFQCFHKSNPKNADKPTRRGGAKTQDDEVEDTLHAFWKCSQAANTWSRVAAFVASTNNQCRNWRPKCNQALLAVNLPKTLPIDGEWWETIRGAIIWAIWLARNAMCFSGETWHARKIDALIWYRISLYTRIEWRRQKAADREVFKSRWAFEAAGIEVIDDYTIKVPRQAPWRKQQDREENVGDPP</sequence>
<accession>A0ABD3G9F0</accession>
<feature type="region of interest" description="Disordered" evidence="1">
    <location>
        <begin position="29"/>
        <end position="48"/>
    </location>
</feature>
<comment type="caution">
    <text evidence="2">The sequence shown here is derived from an EMBL/GenBank/DDBJ whole genome shotgun (WGS) entry which is preliminary data.</text>
</comment>